<dbReference type="PANTHER" id="PTHR30514">
    <property type="entry name" value="GLUCOKINASE"/>
    <property type="match status" value="1"/>
</dbReference>
<dbReference type="AlphaFoldDB" id="A0A2N5NIQ0"/>
<accession>A0A2N5NIQ0</accession>
<dbReference type="GO" id="GO:0097367">
    <property type="term" value="F:carbohydrate derivative binding"/>
    <property type="evidence" value="ECO:0007669"/>
    <property type="project" value="InterPro"/>
</dbReference>
<gene>
    <name evidence="2" type="ORF">CDL18_07635</name>
</gene>
<dbReference type="Gene3D" id="1.10.10.10">
    <property type="entry name" value="Winged helix-like DNA-binding domain superfamily/Winged helix DNA-binding domain"/>
    <property type="match status" value="1"/>
</dbReference>
<dbReference type="InterPro" id="IPR047640">
    <property type="entry name" value="RpiR-like"/>
</dbReference>
<evidence type="ECO:0000259" key="1">
    <source>
        <dbReference type="PROSITE" id="PS51071"/>
    </source>
</evidence>
<reference evidence="2 3" key="1">
    <citation type="journal article" date="2017" name="Genome Med.">
        <title>A novel Ruminococcus gnavus clade enriched in inflammatory bowel disease patients.</title>
        <authorList>
            <person name="Hall A.B."/>
            <person name="Yassour M."/>
            <person name="Sauk J."/>
            <person name="Garner A."/>
            <person name="Jiang X."/>
            <person name="Arthur T."/>
            <person name="Lagoudas G.K."/>
            <person name="Vatanen T."/>
            <person name="Fornelos N."/>
            <person name="Wilson R."/>
            <person name="Bertha M."/>
            <person name="Cohen M."/>
            <person name="Garber J."/>
            <person name="Khalili H."/>
            <person name="Gevers D."/>
            <person name="Ananthakrishnan A.N."/>
            <person name="Kugathasan S."/>
            <person name="Lander E.S."/>
            <person name="Blainey P."/>
            <person name="Vlamakis H."/>
            <person name="Xavier R.J."/>
            <person name="Huttenhower C."/>
        </authorList>
    </citation>
    <scope>NUCLEOTIDE SEQUENCE [LARGE SCALE GENOMIC DNA]</scope>
    <source>
        <strain evidence="2 3">RJX1118</strain>
    </source>
</reference>
<dbReference type="PROSITE" id="PS51071">
    <property type="entry name" value="HTH_RPIR"/>
    <property type="match status" value="1"/>
</dbReference>
<organism evidence="2 3">
    <name type="scientific">Mediterraneibacter gnavus</name>
    <name type="common">Ruminococcus gnavus</name>
    <dbReference type="NCBI Taxonomy" id="33038"/>
    <lineage>
        <taxon>Bacteria</taxon>
        <taxon>Bacillati</taxon>
        <taxon>Bacillota</taxon>
        <taxon>Clostridia</taxon>
        <taxon>Lachnospirales</taxon>
        <taxon>Lachnospiraceae</taxon>
        <taxon>Mediterraneibacter</taxon>
    </lineage>
</organism>
<evidence type="ECO:0000313" key="3">
    <source>
        <dbReference type="Proteomes" id="UP000234849"/>
    </source>
</evidence>
<dbReference type="InterPro" id="IPR000281">
    <property type="entry name" value="HTH_RpiR"/>
</dbReference>
<name>A0A2N5NIQ0_MEDGN</name>
<evidence type="ECO:0000313" key="2">
    <source>
        <dbReference type="EMBL" id="PLT55588.1"/>
    </source>
</evidence>
<comment type="caution">
    <text evidence="2">The sequence shown here is derived from an EMBL/GenBank/DDBJ whole genome shotgun (WGS) entry which is preliminary data.</text>
</comment>
<dbReference type="InterPro" id="IPR036388">
    <property type="entry name" value="WH-like_DNA-bd_sf"/>
</dbReference>
<dbReference type="EMBL" id="NIHM01000008">
    <property type="protein sequence ID" value="PLT55588.1"/>
    <property type="molecule type" value="Genomic_DNA"/>
</dbReference>
<dbReference type="Proteomes" id="UP000234849">
    <property type="component" value="Unassembled WGS sequence"/>
</dbReference>
<feature type="domain" description="HTH rpiR-type" evidence="1">
    <location>
        <begin position="4"/>
        <end position="80"/>
    </location>
</feature>
<dbReference type="SUPFAM" id="SSF46689">
    <property type="entry name" value="Homeodomain-like"/>
    <property type="match status" value="1"/>
</dbReference>
<dbReference type="InterPro" id="IPR009057">
    <property type="entry name" value="Homeodomain-like_sf"/>
</dbReference>
<protein>
    <submittedName>
        <fullName evidence="2">Transcriptional regulator</fullName>
    </submittedName>
</protein>
<dbReference type="GO" id="GO:0003700">
    <property type="term" value="F:DNA-binding transcription factor activity"/>
    <property type="evidence" value="ECO:0007669"/>
    <property type="project" value="InterPro"/>
</dbReference>
<sequence>MYILYNRLITALNEKKPDSTEFYIAKMMIWNLWELPRMSISDVAKMCAVSKSTISKFVRDIGFEDYLDFKLEAVRQGKKEIYNSNGKCNITDYIRGHGIWEYEKILSEDIRSVLFGIEEDQLKRLAVDLHEYKHLAAFGISYSESAAINLQHKMHYYHKFLYTTMNDRQQENYIESADEETLIFIFSNSGKYITEYQNREGRPPKYSFDKTKAKIVLVTSNEQMLVDKRVDECVLFQYADCVQNHPILYQVFIERLLYSYEELYGASEGMNKK</sequence>
<dbReference type="GO" id="GO:0003677">
    <property type="term" value="F:DNA binding"/>
    <property type="evidence" value="ECO:0007669"/>
    <property type="project" value="InterPro"/>
</dbReference>
<dbReference type="Gene3D" id="3.40.50.10490">
    <property type="entry name" value="Glucose-6-phosphate isomerase like protein, domain 1"/>
    <property type="match status" value="1"/>
</dbReference>
<dbReference type="RefSeq" id="WP_101879610.1">
    <property type="nucleotide sequence ID" value="NZ_NIHM01000008.1"/>
</dbReference>
<dbReference type="Pfam" id="PF01418">
    <property type="entry name" value="HTH_6"/>
    <property type="match status" value="1"/>
</dbReference>
<dbReference type="PANTHER" id="PTHR30514:SF1">
    <property type="entry name" value="HTH-TYPE TRANSCRIPTIONAL REGULATOR HEXR-RELATED"/>
    <property type="match status" value="1"/>
</dbReference>
<proteinExistence type="predicted"/>